<evidence type="ECO:0000256" key="2">
    <source>
        <dbReference type="ARBA" id="ARBA00003247"/>
    </source>
</evidence>
<dbReference type="PROSITE" id="PS00365">
    <property type="entry name" value="NIR_SIR"/>
    <property type="match status" value="1"/>
</dbReference>
<comment type="caution">
    <text evidence="16">The sequence shown here is derived from an EMBL/GenBank/DDBJ whole genome shotgun (WGS) entry which is preliminary data.</text>
</comment>
<evidence type="ECO:0000256" key="6">
    <source>
        <dbReference type="ARBA" id="ARBA00022617"/>
    </source>
</evidence>
<evidence type="ECO:0000259" key="14">
    <source>
        <dbReference type="Pfam" id="PF01077"/>
    </source>
</evidence>
<evidence type="ECO:0000256" key="1">
    <source>
        <dbReference type="ARBA" id="ARBA00001966"/>
    </source>
</evidence>
<evidence type="ECO:0000256" key="12">
    <source>
        <dbReference type="ARBA" id="ARBA00049518"/>
    </source>
</evidence>
<keyword evidence="6" id="KW-0349">Heme</keyword>
<dbReference type="PANTHER" id="PTHR32439">
    <property type="entry name" value="FERREDOXIN--NITRITE REDUCTASE, CHLOROPLASTIC"/>
    <property type="match status" value="1"/>
</dbReference>
<dbReference type="InterPro" id="IPR036136">
    <property type="entry name" value="Nit/Sulf_reduc_fer-like_dom_sf"/>
</dbReference>
<evidence type="ECO:0000256" key="13">
    <source>
        <dbReference type="SAM" id="MobiDB-lite"/>
    </source>
</evidence>
<evidence type="ECO:0000256" key="9">
    <source>
        <dbReference type="ARBA" id="ARBA00023002"/>
    </source>
</evidence>
<comment type="function">
    <text evidence="2">Catalyzes the reduction of sulfite to sulfide, a step in the biosynthesis of sulfur-containing amino acids and cofactors.</text>
</comment>
<dbReference type="InterPro" id="IPR005117">
    <property type="entry name" value="NiRdtase/SiRdtase_haem-b_fer"/>
</dbReference>
<keyword evidence="9 16" id="KW-0560">Oxidoreductase</keyword>
<dbReference type="Pfam" id="PF01077">
    <property type="entry name" value="NIR_SIR"/>
    <property type="match status" value="2"/>
</dbReference>
<dbReference type="PRINTS" id="PR00397">
    <property type="entry name" value="SIROHAEM"/>
</dbReference>
<keyword evidence="10" id="KW-0408">Iron</keyword>
<evidence type="ECO:0000256" key="4">
    <source>
        <dbReference type="ARBA" id="ARBA00012353"/>
    </source>
</evidence>
<dbReference type="RefSeq" id="WP_390314117.1">
    <property type="nucleotide sequence ID" value="NZ_JBHSPB010000002.1"/>
</dbReference>
<proteinExistence type="inferred from homology"/>
<dbReference type="Pfam" id="PF03460">
    <property type="entry name" value="NIR_SIR_ferr"/>
    <property type="match status" value="2"/>
</dbReference>
<keyword evidence="7" id="KW-0479">Metal-binding</keyword>
<reference evidence="17" key="1">
    <citation type="journal article" date="2019" name="Int. J. Syst. Evol. Microbiol.">
        <title>The Global Catalogue of Microorganisms (GCM) 10K type strain sequencing project: providing services to taxonomists for standard genome sequencing and annotation.</title>
        <authorList>
            <consortium name="The Broad Institute Genomics Platform"/>
            <consortium name="The Broad Institute Genome Sequencing Center for Infectious Disease"/>
            <person name="Wu L."/>
            <person name="Ma J."/>
        </authorList>
    </citation>
    <scope>NUCLEOTIDE SEQUENCE [LARGE SCALE GENOMIC DNA]</scope>
    <source>
        <strain evidence="17">CGMCC 4.7304</strain>
    </source>
</reference>
<feature type="region of interest" description="Disordered" evidence="13">
    <location>
        <begin position="1"/>
        <end position="47"/>
    </location>
</feature>
<feature type="domain" description="Nitrite/Sulfite reductase ferredoxin-like" evidence="15">
    <location>
        <begin position="105"/>
        <end position="168"/>
    </location>
</feature>
<sequence length="569" mass="62774">MAATTPPPAVSPPRRPSGRPAGRHRGEGQWAAGHFTPLNGNEQFKKDDDGLNVRTRIETVYAKAGFDSIDPADLRGRMRWWGLYTQRRPGIDGGRTAVLAPEELDDRYFMLRVRVDGGRLTVAQLRAIGEVSQTYARGTADITDRQNIQLHWVRIEDVPAIWEKLEAVGLSTTEACGDCPRVIIGSPVAGIAADEIIDGTPAVEEIHARYIGSKEFSNLPRKFKTAVSGSPVQDVVHEINDVAFVGVVHPEHGPGFDVWVGGGLSTNPRLAQRLGAWVPLAEVADVWAGVVGLFRDYGYRRLRTRARLKYLMADWGPARFRQVLEEEYLGRRLLDGPAPEEPVGRWRDHVGVHAQRDGRFSVGFAPRVGRVDGATLTKVADLAATHGSDRLRTTVEQKMIVLDVPGDRVDPLVEGLEALDLQVRPSPFRRGTIACTGIEYCKLAIVETKARGASLIDELERRMPHFEEPITIHVNGCPNACARIQTADIGLKGQLVLDNDGNQVEGFQVHLGGALGLRSGFGRKVRGLKVTSAELPDYVERVLTRYGQQRAENERFAQWVERASEEDLS</sequence>
<protein>
    <recommendedName>
        <fullName evidence="4">assimilatory sulfite reductase (ferredoxin)</fullName>
        <ecNumber evidence="4">1.8.7.1</ecNumber>
    </recommendedName>
</protein>
<comment type="catalytic activity">
    <reaction evidence="12">
        <text>hydrogen sulfide + 6 oxidized [2Fe-2S]-[ferredoxin] + 3 H2O = sulfite + 6 reduced [2Fe-2S]-[ferredoxin] + 7 H(+)</text>
        <dbReference type="Rhea" id="RHEA:23132"/>
        <dbReference type="Rhea" id="RHEA-COMP:10000"/>
        <dbReference type="Rhea" id="RHEA-COMP:10001"/>
        <dbReference type="ChEBI" id="CHEBI:15377"/>
        <dbReference type="ChEBI" id="CHEBI:15378"/>
        <dbReference type="ChEBI" id="CHEBI:17359"/>
        <dbReference type="ChEBI" id="CHEBI:29919"/>
        <dbReference type="ChEBI" id="CHEBI:33737"/>
        <dbReference type="ChEBI" id="CHEBI:33738"/>
        <dbReference type="EC" id="1.8.7.1"/>
    </reaction>
</comment>
<dbReference type="Proteomes" id="UP001596083">
    <property type="component" value="Unassembled WGS sequence"/>
</dbReference>
<evidence type="ECO:0000256" key="7">
    <source>
        <dbReference type="ARBA" id="ARBA00022723"/>
    </source>
</evidence>
<dbReference type="SUPFAM" id="SSF56014">
    <property type="entry name" value="Nitrite and sulphite reductase 4Fe-4S domain-like"/>
    <property type="match status" value="2"/>
</dbReference>
<dbReference type="EC" id="1.8.7.1" evidence="4"/>
<feature type="domain" description="Nitrite/sulphite reductase 4Fe-4S" evidence="14">
    <location>
        <begin position="432"/>
        <end position="566"/>
    </location>
</feature>
<evidence type="ECO:0000256" key="10">
    <source>
        <dbReference type="ARBA" id="ARBA00023004"/>
    </source>
</evidence>
<gene>
    <name evidence="16" type="ORF">ACFP1Z_02770</name>
</gene>
<feature type="compositionally biased region" description="Pro residues" evidence="13">
    <location>
        <begin position="1"/>
        <end position="15"/>
    </location>
</feature>
<accession>A0ABW0YRE4</accession>
<dbReference type="Gene3D" id="3.30.413.10">
    <property type="entry name" value="Sulfite Reductase Hemoprotein, domain 1"/>
    <property type="match status" value="2"/>
</dbReference>
<comment type="cofactor">
    <cofactor evidence="1">
        <name>[4Fe-4S] cluster</name>
        <dbReference type="ChEBI" id="CHEBI:49883"/>
    </cofactor>
</comment>
<keyword evidence="17" id="KW-1185">Reference proteome</keyword>
<keyword evidence="5" id="KW-0004">4Fe-4S</keyword>
<dbReference type="PANTHER" id="PTHR32439:SF0">
    <property type="entry name" value="FERREDOXIN--NITRITE REDUCTASE, CHLOROPLASTIC"/>
    <property type="match status" value="1"/>
</dbReference>
<dbReference type="SUPFAM" id="SSF55124">
    <property type="entry name" value="Nitrite/Sulfite reductase N-terminal domain-like"/>
    <property type="match status" value="2"/>
</dbReference>
<feature type="domain" description="Nitrite/sulphite reductase 4Fe-4S" evidence="14">
    <location>
        <begin position="176"/>
        <end position="331"/>
    </location>
</feature>
<evidence type="ECO:0000256" key="11">
    <source>
        <dbReference type="ARBA" id="ARBA00023014"/>
    </source>
</evidence>
<dbReference type="InterPro" id="IPR006067">
    <property type="entry name" value="NO2/SO3_Rdtase_4Fe4S_dom"/>
</dbReference>
<evidence type="ECO:0000256" key="3">
    <source>
        <dbReference type="ARBA" id="ARBA00010429"/>
    </source>
</evidence>
<keyword evidence="8" id="KW-0883">Thioether bond</keyword>
<dbReference type="GO" id="GO:0050311">
    <property type="term" value="F:sulfite reductase (ferredoxin) activity"/>
    <property type="evidence" value="ECO:0007669"/>
    <property type="project" value="UniProtKB-EC"/>
</dbReference>
<dbReference type="Gene3D" id="3.90.480.20">
    <property type="match status" value="1"/>
</dbReference>
<feature type="domain" description="Nitrite/Sulfite reductase ferredoxin-like" evidence="15">
    <location>
        <begin position="353"/>
        <end position="418"/>
    </location>
</feature>
<organism evidence="16 17">
    <name type="scientific">Streptomyces gamaensis</name>
    <dbReference type="NCBI Taxonomy" id="1763542"/>
    <lineage>
        <taxon>Bacteria</taxon>
        <taxon>Bacillati</taxon>
        <taxon>Actinomycetota</taxon>
        <taxon>Actinomycetes</taxon>
        <taxon>Kitasatosporales</taxon>
        <taxon>Streptomycetaceae</taxon>
        <taxon>Streptomyces</taxon>
    </lineage>
</organism>
<evidence type="ECO:0000313" key="17">
    <source>
        <dbReference type="Proteomes" id="UP001596083"/>
    </source>
</evidence>
<name>A0ABW0YRE4_9ACTN</name>
<dbReference type="InterPro" id="IPR006066">
    <property type="entry name" value="NO2/SO3_Rdtase_FeS/sirohaem_BS"/>
</dbReference>
<dbReference type="EMBL" id="JBHSPB010000002">
    <property type="protein sequence ID" value="MFC5719106.1"/>
    <property type="molecule type" value="Genomic_DNA"/>
</dbReference>
<evidence type="ECO:0000256" key="8">
    <source>
        <dbReference type="ARBA" id="ARBA00022784"/>
    </source>
</evidence>
<keyword evidence="11" id="KW-0411">Iron-sulfur</keyword>
<evidence type="ECO:0000256" key="5">
    <source>
        <dbReference type="ARBA" id="ARBA00022485"/>
    </source>
</evidence>
<dbReference type="InterPro" id="IPR045854">
    <property type="entry name" value="NO2/SO3_Rdtase_4Fe4S_sf"/>
</dbReference>
<evidence type="ECO:0000259" key="15">
    <source>
        <dbReference type="Pfam" id="PF03460"/>
    </source>
</evidence>
<comment type="similarity">
    <text evidence="3">Belongs to the nitrite and sulfite reductase 4Fe-4S domain family.</text>
</comment>
<dbReference type="InterPro" id="IPR051329">
    <property type="entry name" value="NIR_SIR_4Fe-4S"/>
</dbReference>
<evidence type="ECO:0000313" key="16">
    <source>
        <dbReference type="EMBL" id="MFC5719106.1"/>
    </source>
</evidence>